<dbReference type="InterPro" id="IPR010619">
    <property type="entry name" value="ThrE-like_N"/>
</dbReference>
<dbReference type="Pfam" id="PF06738">
    <property type="entry name" value="ThrE"/>
    <property type="match status" value="1"/>
</dbReference>
<reference evidence="10 11" key="1">
    <citation type="journal article" date="2009" name="Stand. Genomic Sci.">
        <title>Complete genome sequence of Kytococcus sedentarius type strain (541).</title>
        <authorList>
            <person name="Sims D."/>
            <person name="Brettin T."/>
            <person name="Detter J.C."/>
            <person name="Han C."/>
            <person name="Lapidus A."/>
            <person name="Copeland A."/>
            <person name="Glavina Del Rio T."/>
            <person name="Nolan M."/>
            <person name="Chen F."/>
            <person name="Lucas S."/>
            <person name="Tice H."/>
            <person name="Cheng J.F."/>
            <person name="Bruce D."/>
            <person name="Goodwin L."/>
            <person name="Pitluck S."/>
            <person name="Ovchinnikova G."/>
            <person name="Pati A."/>
            <person name="Ivanova N."/>
            <person name="Mavrommatis K."/>
            <person name="Chen A."/>
            <person name="Palaniappan K."/>
            <person name="D'haeseleer P."/>
            <person name="Chain P."/>
            <person name="Bristow J."/>
            <person name="Eisen J.A."/>
            <person name="Markowitz V."/>
            <person name="Hugenholtz P."/>
            <person name="Schneider S."/>
            <person name="Goker M."/>
            <person name="Pukall R."/>
            <person name="Kyrpides N.C."/>
            <person name="Klenk H.P."/>
        </authorList>
    </citation>
    <scope>NUCLEOTIDE SEQUENCE [LARGE SCALE GENOMIC DNA]</scope>
    <source>
        <strain evidence="11">ATCC 14392 / DSM 20547 / JCM 11482 / CCUG 33030 / NBRC 15357 / NCTC 11040 / CCM 314 / 541</strain>
    </source>
</reference>
<dbReference type="AlphaFoldDB" id="C7NK87"/>
<evidence type="ECO:0000256" key="7">
    <source>
        <dbReference type="SAM" id="Phobius"/>
    </source>
</evidence>
<accession>C7NK87</accession>
<dbReference type="KEGG" id="kse:Ksed_19250"/>
<dbReference type="STRING" id="478801.Ksed_19250"/>
<gene>
    <name evidence="10" type="ordered locus">Ksed_19250</name>
</gene>
<dbReference type="GO" id="GO:0015744">
    <property type="term" value="P:succinate transport"/>
    <property type="evidence" value="ECO:0007669"/>
    <property type="project" value="TreeGrafter"/>
</dbReference>
<evidence type="ECO:0000256" key="4">
    <source>
        <dbReference type="ARBA" id="ARBA00022989"/>
    </source>
</evidence>
<feature type="transmembrane region" description="Helical" evidence="7">
    <location>
        <begin position="357"/>
        <end position="374"/>
    </location>
</feature>
<feature type="transmembrane region" description="Helical" evidence="7">
    <location>
        <begin position="190"/>
        <end position="219"/>
    </location>
</feature>
<feature type="transmembrane region" description="Helical" evidence="7">
    <location>
        <begin position="429"/>
        <end position="448"/>
    </location>
</feature>
<dbReference type="GO" id="GO:0022857">
    <property type="term" value="F:transmembrane transporter activity"/>
    <property type="evidence" value="ECO:0007669"/>
    <property type="project" value="InterPro"/>
</dbReference>
<dbReference type="PANTHER" id="PTHR34390">
    <property type="entry name" value="UPF0442 PROTEIN YJJB-RELATED"/>
    <property type="match status" value="1"/>
</dbReference>
<comment type="subcellular location">
    <subcellularLocation>
        <location evidence="1">Cell membrane</location>
        <topology evidence="1">Multi-pass membrane protein</topology>
    </subcellularLocation>
</comment>
<keyword evidence="3 7" id="KW-0812">Transmembrane</keyword>
<dbReference type="Proteomes" id="UP000006666">
    <property type="component" value="Chromosome"/>
</dbReference>
<keyword evidence="2" id="KW-1003">Cell membrane</keyword>
<proteinExistence type="inferred from homology"/>
<evidence type="ECO:0000256" key="6">
    <source>
        <dbReference type="ARBA" id="ARBA00034125"/>
    </source>
</evidence>
<feature type="domain" description="Threonine/Serine exporter ThrE" evidence="9">
    <location>
        <begin position="360"/>
        <end position="486"/>
    </location>
</feature>
<protein>
    <submittedName>
        <fullName evidence="10">Uncharacterized conserved protein</fullName>
    </submittedName>
</protein>
<dbReference type="InterPro" id="IPR050539">
    <property type="entry name" value="ThrE_Dicarb/AminoAcid_Exp"/>
</dbReference>
<evidence type="ECO:0000313" key="11">
    <source>
        <dbReference type="Proteomes" id="UP000006666"/>
    </source>
</evidence>
<feature type="transmembrane region" description="Helical" evidence="7">
    <location>
        <begin position="280"/>
        <end position="298"/>
    </location>
</feature>
<sequence>MTVAGTQPLQASSVATGRDETFVLAPGVQEQLTPGTIQGGTRRRAIRLADVVRPTKTSASPLVDSGDRDLDERRGRHVIDLALRTGEALLAAGTPAADVVATLLRLTSAFGVRSAHVDITFTSITVSIHRGMGEDPLSVMRVVRARTADYMVVERLQAFVNSLARTPGDLDAASARLEEILHAPRAYRPWVASVSLAMMGAAISALLGAEWVTWILTFFSALFIDQTLSRLGRWGLPPFFGQVVAAMIPTSIAVAIYAIEKYQPTLGGIPLDPPGDQYHSLIVAAGIIVLLAGLGVVGTAQDALDGYYVTAGARAFEVVMMTGGVAIGVSLVLSAARRAGLSMTILNRPYLSEDLSTLVLSSAVFCFFSAIATYASMRAAVLSSMLGATAFAVYWVVDAGGLTYEMRILVAVAFVSFLAQWAARVLHVPSLALTTAVIAPFLPGGMVYRGLFQLMDNDPATYTSGLQQIFSAVASGLALAAGVSLGTWLYRALNGMSRSERKASRVVET</sequence>
<dbReference type="eggNOG" id="COG2966">
    <property type="taxonomic scope" value="Bacteria"/>
</dbReference>
<dbReference type="InterPro" id="IPR024528">
    <property type="entry name" value="ThrE_2"/>
</dbReference>
<dbReference type="HOGENOM" id="CLU_023738_2_2_11"/>
<feature type="transmembrane region" description="Helical" evidence="7">
    <location>
        <begin position="469"/>
        <end position="490"/>
    </location>
</feature>
<evidence type="ECO:0000313" key="10">
    <source>
        <dbReference type="EMBL" id="ACV06925.1"/>
    </source>
</evidence>
<comment type="similarity">
    <text evidence="6">Belongs to the ThrE exporter (TC 2.A.79) family.</text>
</comment>
<evidence type="ECO:0000259" key="9">
    <source>
        <dbReference type="Pfam" id="PF12821"/>
    </source>
</evidence>
<organism evidence="10 11">
    <name type="scientific">Kytococcus sedentarius (strain ATCC 14392 / DSM 20547 / JCM 11482 / CCUG 33030 / NBRC 15357 / NCTC 11040 / CCM 314 / 541)</name>
    <name type="common">Micrococcus sedentarius</name>
    <dbReference type="NCBI Taxonomy" id="478801"/>
    <lineage>
        <taxon>Bacteria</taxon>
        <taxon>Bacillati</taxon>
        <taxon>Actinomycetota</taxon>
        <taxon>Actinomycetes</taxon>
        <taxon>Micrococcales</taxon>
        <taxon>Kytococcaceae</taxon>
        <taxon>Kytococcus</taxon>
    </lineage>
</organism>
<dbReference type="EMBL" id="CP001686">
    <property type="protein sequence ID" value="ACV06925.1"/>
    <property type="molecule type" value="Genomic_DNA"/>
</dbReference>
<keyword evidence="5 7" id="KW-0472">Membrane</keyword>
<feature type="transmembrane region" description="Helical" evidence="7">
    <location>
        <begin position="404"/>
        <end position="423"/>
    </location>
</feature>
<feature type="transmembrane region" description="Helical" evidence="7">
    <location>
        <begin position="318"/>
        <end position="336"/>
    </location>
</feature>
<dbReference type="Pfam" id="PF12821">
    <property type="entry name" value="ThrE_2"/>
    <property type="match status" value="1"/>
</dbReference>
<feature type="domain" description="Threonine/serine exporter-like N-terminal" evidence="8">
    <location>
        <begin position="80"/>
        <end position="334"/>
    </location>
</feature>
<keyword evidence="4 7" id="KW-1133">Transmembrane helix</keyword>
<keyword evidence="11" id="KW-1185">Reference proteome</keyword>
<name>C7NK87_KYTSD</name>
<evidence type="ECO:0000256" key="1">
    <source>
        <dbReference type="ARBA" id="ARBA00004651"/>
    </source>
</evidence>
<dbReference type="GO" id="GO:0005886">
    <property type="term" value="C:plasma membrane"/>
    <property type="evidence" value="ECO:0007669"/>
    <property type="project" value="UniProtKB-SubCell"/>
</dbReference>
<dbReference type="PANTHER" id="PTHR34390:SF2">
    <property type="entry name" value="SUCCINATE TRANSPORTER SUBUNIT YJJP-RELATED"/>
    <property type="match status" value="1"/>
</dbReference>
<feature type="transmembrane region" description="Helical" evidence="7">
    <location>
        <begin position="239"/>
        <end position="259"/>
    </location>
</feature>
<evidence type="ECO:0000259" key="8">
    <source>
        <dbReference type="Pfam" id="PF06738"/>
    </source>
</evidence>
<evidence type="ECO:0000256" key="5">
    <source>
        <dbReference type="ARBA" id="ARBA00023136"/>
    </source>
</evidence>
<evidence type="ECO:0000256" key="2">
    <source>
        <dbReference type="ARBA" id="ARBA00022475"/>
    </source>
</evidence>
<evidence type="ECO:0000256" key="3">
    <source>
        <dbReference type="ARBA" id="ARBA00022692"/>
    </source>
</evidence>
<dbReference type="eggNOG" id="COG3610">
    <property type="taxonomic scope" value="Bacteria"/>
</dbReference>